<sequence>MKLAVKLLKRSDLTFFEPRYRLVNAGNQKSLNLNRSVLIDQFYPALADNRHKALLPVTLNIWGPAAAGRLRLSRSITKEAKNWRLNGEFVHNPDVEPSRFDALAPDDIALLRFDGAAAPHAVSLVLISAGAPAESLLHSRLVPLAGNSMRVIDAESLLEALEGIDPDHPARLLVTTDAELADIQDAAAGDPAATARTMTRRNLSREDVAAARERASETGAEGETLVAHWLAQQQEAGGLARWRWASEENALSPFDFSAQDLLGRDIHIEVKTTTAKVPRPFHISLAEVAAAATVAHYDLYRVSALNDGSGVLRRSENIAGWAQQLLAALAALPPGIIPQDFLVEEAVFAWSEPETILLPGEDGDEA</sequence>
<dbReference type="InterPro" id="IPR024975">
    <property type="entry name" value="NOV_C"/>
</dbReference>
<keyword evidence="3" id="KW-1185">Reference proteome</keyword>
<evidence type="ECO:0000259" key="1">
    <source>
        <dbReference type="Pfam" id="PF13020"/>
    </source>
</evidence>
<name>A0A6I4IZQ1_9SPHN</name>
<proteinExistence type="predicted"/>
<dbReference type="RefSeq" id="WP_157026553.1">
    <property type="nucleotide sequence ID" value="NZ_WQMS01000007.1"/>
</dbReference>
<dbReference type="Proteomes" id="UP000441389">
    <property type="component" value="Unassembled WGS sequence"/>
</dbReference>
<accession>A0A6I4IZQ1</accession>
<dbReference type="EMBL" id="WQMS01000007">
    <property type="protein sequence ID" value="MVO77574.1"/>
    <property type="molecule type" value="Genomic_DNA"/>
</dbReference>
<dbReference type="AlphaFoldDB" id="A0A6I4IZQ1"/>
<gene>
    <name evidence="2" type="ORF">GON01_06455</name>
</gene>
<reference evidence="2 3" key="1">
    <citation type="submission" date="2019-12" db="EMBL/GenBank/DDBJ databases">
        <authorList>
            <person name="Huq M.A."/>
        </authorList>
    </citation>
    <scope>NUCLEOTIDE SEQUENCE [LARGE SCALE GENOMIC DNA]</scope>
    <source>
        <strain evidence="2 3">MAH-20</strain>
    </source>
</reference>
<protein>
    <submittedName>
        <fullName evidence="2">DUF3883 domain-containing protein</fullName>
    </submittedName>
</protein>
<organism evidence="2 3">
    <name type="scientific">Sphingomonas horti</name>
    <dbReference type="NCBI Taxonomy" id="2682842"/>
    <lineage>
        <taxon>Bacteria</taxon>
        <taxon>Pseudomonadati</taxon>
        <taxon>Pseudomonadota</taxon>
        <taxon>Alphaproteobacteria</taxon>
        <taxon>Sphingomonadales</taxon>
        <taxon>Sphingomonadaceae</taxon>
        <taxon>Sphingomonas</taxon>
    </lineage>
</organism>
<evidence type="ECO:0000313" key="2">
    <source>
        <dbReference type="EMBL" id="MVO77574.1"/>
    </source>
</evidence>
<evidence type="ECO:0000313" key="3">
    <source>
        <dbReference type="Proteomes" id="UP000441389"/>
    </source>
</evidence>
<dbReference type="Pfam" id="PF13020">
    <property type="entry name" value="NOV_C"/>
    <property type="match status" value="1"/>
</dbReference>
<feature type="domain" description="Protein NO VEIN C-terminal" evidence="1">
    <location>
        <begin position="224"/>
        <end position="308"/>
    </location>
</feature>
<comment type="caution">
    <text evidence="2">The sequence shown here is derived from an EMBL/GenBank/DDBJ whole genome shotgun (WGS) entry which is preliminary data.</text>
</comment>